<evidence type="ECO:0000313" key="3">
    <source>
        <dbReference type="Proteomes" id="UP000316621"/>
    </source>
</evidence>
<dbReference type="STRING" id="3469.A0A4Y7KKL8"/>
<proteinExistence type="predicted"/>
<accession>A0A4Y7KKL8</accession>
<name>A0A4Y7KKL8_PAPSO</name>
<dbReference type="PANTHER" id="PTHR35110">
    <property type="entry name" value="EXPRESSED PROTEIN"/>
    <property type="match status" value="1"/>
</dbReference>
<keyword evidence="3" id="KW-1185">Reference proteome</keyword>
<dbReference type="PANTHER" id="PTHR35110:SF1">
    <property type="entry name" value="EXPRESSED PROTEIN"/>
    <property type="match status" value="1"/>
</dbReference>
<feature type="region of interest" description="Disordered" evidence="1">
    <location>
        <begin position="136"/>
        <end position="159"/>
    </location>
</feature>
<dbReference type="Gramene" id="RZC73883">
    <property type="protein sequence ID" value="RZC73883"/>
    <property type="gene ID" value="C5167_049365"/>
</dbReference>
<feature type="compositionally biased region" description="Basic residues" evidence="1">
    <location>
        <begin position="147"/>
        <end position="159"/>
    </location>
</feature>
<protein>
    <submittedName>
        <fullName evidence="2">Uncharacterized protein</fullName>
    </submittedName>
</protein>
<evidence type="ECO:0000256" key="1">
    <source>
        <dbReference type="SAM" id="MobiDB-lite"/>
    </source>
</evidence>
<evidence type="ECO:0000313" key="2">
    <source>
        <dbReference type="EMBL" id="RZC73883.1"/>
    </source>
</evidence>
<organism evidence="2 3">
    <name type="scientific">Papaver somniferum</name>
    <name type="common">Opium poppy</name>
    <dbReference type="NCBI Taxonomy" id="3469"/>
    <lineage>
        <taxon>Eukaryota</taxon>
        <taxon>Viridiplantae</taxon>
        <taxon>Streptophyta</taxon>
        <taxon>Embryophyta</taxon>
        <taxon>Tracheophyta</taxon>
        <taxon>Spermatophyta</taxon>
        <taxon>Magnoliopsida</taxon>
        <taxon>Ranunculales</taxon>
        <taxon>Papaveraceae</taxon>
        <taxon>Papaveroideae</taxon>
        <taxon>Papaver</taxon>
    </lineage>
</organism>
<dbReference type="OrthoDB" id="761792at2759"/>
<dbReference type="AlphaFoldDB" id="A0A4Y7KKL8"/>
<sequence>MFTRFSRVSNGGGGGGGGGGVITQMVRYFSKKRAEDVRRINPKVPTPEAAAISQNLYQVIKDHGPLNISSTWSHAQEAAVDGINSKTHMKLLLKWMRGRNMLKLLCHQVGSHKRFYYTTLPEDPNSAEAKNILAMKLETEKNPAKRNTNKKKKLRKTKG</sequence>
<dbReference type="Proteomes" id="UP000316621">
    <property type="component" value="Chromosome 8"/>
</dbReference>
<gene>
    <name evidence="2" type="ORF">C5167_049365</name>
</gene>
<dbReference type="OMA" id="NLQTEKP"/>
<reference evidence="2 3" key="1">
    <citation type="journal article" date="2018" name="Science">
        <title>The opium poppy genome and morphinan production.</title>
        <authorList>
            <person name="Guo L."/>
            <person name="Winzer T."/>
            <person name="Yang X."/>
            <person name="Li Y."/>
            <person name="Ning Z."/>
            <person name="He Z."/>
            <person name="Teodor R."/>
            <person name="Lu Y."/>
            <person name="Bowser T.A."/>
            <person name="Graham I.A."/>
            <person name="Ye K."/>
        </authorList>
    </citation>
    <scope>NUCLEOTIDE SEQUENCE [LARGE SCALE GENOMIC DNA]</scope>
    <source>
        <strain evidence="3">cv. HN1</strain>
        <tissue evidence="2">Leaves</tissue>
    </source>
</reference>
<dbReference type="EMBL" id="CM010722">
    <property type="protein sequence ID" value="RZC73883.1"/>
    <property type="molecule type" value="Genomic_DNA"/>
</dbReference>